<accession>A0AAV4LUP3</accession>
<name>A0AAV4LUP3_BABCB</name>
<protein>
    <submittedName>
        <fullName evidence="2">Lipid II flippase FtsW, putative</fullName>
    </submittedName>
</protein>
<sequence>MRILNQRPQHLVQVLHQVRPDVHHKLVARLQALHTLRDLVELVSKGPEHRRLARLLRLQLVLLDVQRLRLRHHLLTQRLAAVPGLRPLQLHVVDGHLGPLDLPVNRGLLLLVRVENPLGVQQQLLQPRLVAQAGAYVQRVFLPQPLEILQLLLNLADVVVQLHLLLSAEVEVGQLALEQHPKGLQEPQIDHKRRHEAVKGLRSRAEELIALNVRKSQRLMEPLAVAPEPQIPDPSLQESEVVSRDSQPAATHQRHSPSAYPSTSELYTWIWQYTSSGRMSVRVFPNITCIASP</sequence>
<evidence type="ECO:0000313" key="3">
    <source>
        <dbReference type="Proteomes" id="UP001497744"/>
    </source>
</evidence>
<feature type="compositionally biased region" description="Polar residues" evidence="1">
    <location>
        <begin position="236"/>
        <end position="250"/>
    </location>
</feature>
<evidence type="ECO:0000256" key="1">
    <source>
        <dbReference type="SAM" id="MobiDB-lite"/>
    </source>
</evidence>
<comment type="caution">
    <text evidence="2">The sequence shown here is derived from an EMBL/GenBank/DDBJ whole genome shotgun (WGS) entry which is preliminary data.</text>
</comment>
<dbReference type="EMBL" id="BPLF01000002">
    <property type="protein sequence ID" value="GIX63470.1"/>
    <property type="molecule type" value="Genomic_DNA"/>
</dbReference>
<dbReference type="GeneID" id="94194951"/>
<keyword evidence="3" id="KW-1185">Reference proteome</keyword>
<evidence type="ECO:0000313" key="2">
    <source>
        <dbReference type="EMBL" id="GIX63470.1"/>
    </source>
</evidence>
<organism evidence="2 3">
    <name type="scientific">Babesia caballi</name>
    <dbReference type="NCBI Taxonomy" id="5871"/>
    <lineage>
        <taxon>Eukaryota</taxon>
        <taxon>Sar</taxon>
        <taxon>Alveolata</taxon>
        <taxon>Apicomplexa</taxon>
        <taxon>Aconoidasida</taxon>
        <taxon>Piroplasmida</taxon>
        <taxon>Babesiidae</taxon>
        <taxon>Babesia</taxon>
    </lineage>
</organism>
<dbReference type="AlphaFoldDB" id="A0AAV4LUP3"/>
<proteinExistence type="predicted"/>
<dbReference type="RefSeq" id="XP_067715539.1">
    <property type="nucleotide sequence ID" value="XM_067859438.1"/>
</dbReference>
<reference evidence="2 3" key="1">
    <citation type="submission" date="2021-06" db="EMBL/GenBank/DDBJ databases">
        <title>Genome sequence of Babesia caballi.</title>
        <authorList>
            <person name="Yamagishi J."/>
            <person name="Kidaka T."/>
            <person name="Ochi A."/>
        </authorList>
    </citation>
    <scope>NUCLEOTIDE SEQUENCE [LARGE SCALE GENOMIC DNA]</scope>
    <source>
        <strain evidence="2">USDA-D6B2</strain>
    </source>
</reference>
<dbReference type="Proteomes" id="UP001497744">
    <property type="component" value="Unassembled WGS sequence"/>
</dbReference>
<feature type="region of interest" description="Disordered" evidence="1">
    <location>
        <begin position="225"/>
        <end position="261"/>
    </location>
</feature>
<gene>
    <name evidence="2" type="ORF">BcabD6B2_29050</name>
</gene>